<dbReference type="InParanoid" id="T1HKE3"/>
<organism evidence="2 3">
    <name type="scientific">Rhodnius prolixus</name>
    <name type="common">Triatomid bug</name>
    <dbReference type="NCBI Taxonomy" id="13249"/>
    <lineage>
        <taxon>Eukaryota</taxon>
        <taxon>Metazoa</taxon>
        <taxon>Ecdysozoa</taxon>
        <taxon>Arthropoda</taxon>
        <taxon>Hexapoda</taxon>
        <taxon>Insecta</taxon>
        <taxon>Pterygota</taxon>
        <taxon>Neoptera</taxon>
        <taxon>Paraneoptera</taxon>
        <taxon>Hemiptera</taxon>
        <taxon>Heteroptera</taxon>
        <taxon>Panheteroptera</taxon>
        <taxon>Cimicomorpha</taxon>
        <taxon>Reduviidae</taxon>
        <taxon>Triatominae</taxon>
        <taxon>Rhodnius</taxon>
    </lineage>
</organism>
<feature type="compositionally biased region" description="Basic residues" evidence="1">
    <location>
        <begin position="46"/>
        <end position="56"/>
    </location>
</feature>
<dbReference type="VEuPathDB" id="VectorBase:RPRC004516"/>
<accession>T1HKE3</accession>
<dbReference type="HOGENOM" id="CLU_1706442_0_0_1"/>
<proteinExistence type="predicted"/>
<dbReference type="EMBL" id="ACPB03000916">
    <property type="status" value="NOT_ANNOTATED_CDS"/>
    <property type="molecule type" value="Genomic_DNA"/>
</dbReference>
<feature type="region of interest" description="Disordered" evidence="1">
    <location>
        <begin position="17"/>
        <end position="59"/>
    </location>
</feature>
<sequence>MNKTKNILKQKVELNCESNSIENGKESNSNRGEDGSQKLQVLPVKNARKRGRKPRKVVTDTEATQQFVVESTSWPSERQSESQLQLFKRTKPCEKEEDERKLNCTTLDIRDTIDINVNENERKNSFEYDNNENGDELPNLNLIGDSNLLDLVKI</sequence>
<keyword evidence="3" id="KW-1185">Reference proteome</keyword>
<evidence type="ECO:0000313" key="3">
    <source>
        <dbReference type="Proteomes" id="UP000015103"/>
    </source>
</evidence>
<name>T1HKE3_RHOPR</name>
<dbReference type="AlphaFoldDB" id="T1HKE3"/>
<reference evidence="2" key="1">
    <citation type="submission" date="2015-05" db="UniProtKB">
        <authorList>
            <consortium name="EnsemblMetazoa"/>
        </authorList>
    </citation>
    <scope>IDENTIFICATION</scope>
</reference>
<dbReference type="EnsemblMetazoa" id="RPRC004516-RA">
    <property type="protein sequence ID" value="RPRC004516-PA"/>
    <property type="gene ID" value="RPRC004516"/>
</dbReference>
<protein>
    <submittedName>
        <fullName evidence="2">Uncharacterized protein</fullName>
    </submittedName>
</protein>
<feature type="compositionally biased region" description="Polar residues" evidence="1">
    <location>
        <begin position="17"/>
        <end position="30"/>
    </location>
</feature>
<evidence type="ECO:0000313" key="2">
    <source>
        <dbReference type="EnsemblMetazoa" id="RPRC004516-PA"/>
    </source>
</evidence>
<dbReference type="Proteomes" id="UP000015103">
    <property type="component" value="Unassembled WGS sequence"/>
</dbReference>
<evidence type="ECO:0000256" key="1">
    <source>
        <dbReference type="SAM" id="MobiDB-lite"/>
    </source>
</evidence>